<dbReference type="InParanoid" id="G2XN41"/>
<accession>G2XN41</accession>
<reference evidence="2" key="1">
    <citation type="journal article" date="2011" name="PLoS Genet.">
        <title>Genomic analysis of the necrotrophic fungal pathogens Sclerotinia sclerotiorum and Botrytis cinerea.</title>
        <authorList>
            <person name="Amselem J."/>
            <person name="Cuomo C.A."/>
            <person name="van Kan J.A."/>
            <person name="Viaud M."/>
            <person name="Benito E.P."/>
            <person name="Couloux A."/>
            <person name="Coutinho P.M."/>
            <person name="de Vries R.P."/>
            <person name="Dyer P.S."/>
            <person name="Fillinger S."/>
            <person name="Fournier E."/>
            <person name="Gout L."/>
            <person name="Hahn M."/>
            <person name="Kohn L."/>
            <person name="Lapalu N."/>
            <person name="Plummer K.M."/>
            <person name="Pradier J.M."/>
            <person name="Quevillon E."/>
            <person name="Sharon A."/>
            <person name="Simon A."/>
            <person name="ten Have A."/>
            <person name="Tudzynski B."/>
            <person name="Tudzynski P."/>
            <person name="Wincker P."/>
            <person name="Andrew M."/>
            <person name="Anthouard V."/>
            <person name="Beever R.E."/>
            <person name="Beffa R."/>
            <person name="Benoit I."/>
            <person name="Bouzid O."/>
            <person name="Brault B."/>
            <person name="Chen Z."/>
            <person name="Choquer M."/>
            <person name="Collemare J."/>
            <person name="Cotton P."/>
            <person name="Danchin E.G."/>
            <person name="Da Silva C."/>
            <person name="Gautier A."/>
            <person name="Giraud C."/>
            <person name="Giraud T."/>
            <person name="Gonzalez C."/>
            <person name="Grossetete S."/>
            <person name="Guldener U."/>
            <person name="Henrissat B."/>
            <person name="Howlett B.J."/>
            <person name="Kodira C."/>
            <person name="Kretschmer M."/>
            <person name="Lappartient A."/>
            <person name="Leroch M."/>
            <person name="Levis C."/>
            <person name="Mauceli E."/>
            <person name="Neuveglise C."/>
            <person name="Oeser B."/>
            <person name="Pearson M."/>
            <person name="Poulain J."/>
            <person name="Poussereau N."/>
            <person name="Quesneville H."/>
            <person name="Rascle C."/>
            <person name="Schumacher J."/>
            <person name="Segurens B."/>
            <person name="Sexton A."/>
            <person name="Silva E."/>
            <person name="Sirven C."/>
            <person name="Soanes D.M."/>
            <person name="Talbot N.J."/>
            <person name="Templeton M."/>
            <person name="Yandava C."/>
            <person name="Yarden O."/>
            <person name="Zeng Q."/>
            <person name="Rollins J.A."/>
            <person name="Lebrun M.H."/>
            <person name="Dickman M."/>
        </authorList>
    </citation>
    <scope>NUCLEOTIDE SEQUENCE [LARGE SCALE GENOMIC DNA]</scope>
    <source>
        <strain evidence="2">T4</strain>
    </source>
</reference>
<evidence type="ECO:0000313" key="1">
    <source>
        <dbReference type="EMBL" id="CCD42297.1"/>
    </source>
</evidence>
<gene>
    <name evidence="1" type="ORF">BofuT4_uP014250.1</name>
</gene>
<dbReference type="EMBL" id="FQ790245">
    <property type="protein sequence ID" value="CCD42297.1"/>
    <property type="molecule type" value="Genomic_DNA"/>
</dbReference>
<organism evidence="1 2">
    <name type="scientific">Botryotinia fuckeliana (strain T4)</name>
    <name type="common">Noble rot fungus</name>
    <name type="synonym">Botrytis cinerea</name>
    <dbReference type="NCBI Taxonomy" id="999810"/>
    <lineage>
        <taxon>Eukaryota</taxon>
        <taxon>Fungi</taxon>
        <taxon>Dikarya</taxon>
        <taxon>Ascomycota</taxon>
        <taxon>Pezizomycotina</taxon>
        <taxon>Leotiomycetes</taxon>
        <taxon>Helotiales</taxon>
        <taxon>Sclerotiniaceae</taxon>
        <taxon>Botrytis</taxon>
    </lineage>
</organism>
<dbReference type="HOGENOM" id="CLU_3207505_0_0_1"/>
<protein>
    <submittedName>
        <fullName evidence="1">Uncharacterized protein</fullName>
    </submittedName>
</protein>
<dbReference type="AlphaFoldDB" id="G2XN41"/>
<proteinExistence type="predicted"/>
<name>G2XN41_BOTF4</name>
<dbReference type="Proteomes" id="UP000008177">
    <property type="component" value="Unplaced contigs"/>
</dbReference>
<evidence type="ECO:0000313" key="2">
    <source>
        <dbReference type="Proteomes" id="UP000008177"/>
    </source>
</evidence>
<sequence length="45" mass="5294">MVSILKIPLLMFKYCTLTVRRPANELLELLRQHETPGRNRSARDL</sequence>